<sequence>MNLPSNSNQEKRSDSQLNLLHRAQEMIPVKPPEPWRNEVVIPAAGCIACGWNSDENLVLISSSGYSLNDSDTGLTIHRDRDANNTYDNMSPDQLTFRIPYNDESISIFGFDSGDGNHVTQDGWSVEVIYPWWPLASVIIENVFRPNYNYLESATMIDLNRLDGSVKCGFSPSGNKLVILGSGGALIYTRE</sequence>
<reference evidence="1" key="1">
    <citation type="submission" date="2023-07" db="EMBL/GenBank/DDBJ databases">
        <title>Sorghum-associated microbial communities from plants grown in Nebraska, USA.</title>
        <authorList>
            <person name="Schachtman D."/>
        </authorList>
    </citation>
    <scope>NUCLEOTIDE SEQUENCE</scope>
    <source>
        <strain evidence="1">BE80</strain>
    </source>
</reference>
<proteinExistence type="predicted"/>
<dbReference type="AlphaFoldDB" id="A0AAP5LM10"/>
<organism evidence="1 2">
    <name type="scientific">Paenibacillus amylolyticus</name>
    <dbReference type="NCBI Taxonomy" id="1451"/>
    <lineage>
        <taxon>Bacteria</taxon>
        <taxon>Bacillati</taxon>
        <taxon>Bacillota</taxon>
        <taxon>Bacilli</taxon>
        <taxon>Bacillales</taxon>
        <taxon>Paenibacillaceae</taxon>
        <taxon>Paenibacillus</taxon>
    </lineage>
</organism>
<protein>
    <submittedName>
        <fullName evidence="1">Uncharacterized protein</fullName>
    </submittedName>
</protein>
<gene>
    <name evidence="1" type="ORF">J2W91_002113</name>
</gene>
<comment type="caution">
    <text evidence="1">The sequence shown here is derived from an EMBL/GenBank/DDBJ whole genome shotgun (WGS) entry which is preliminary data.</text>
</comment>
<accession>A0AAP5LM10</accession>
<dbReference type="Proteomes" id="UP001254832">
    <property type="component" value="Unassembled WGS sequence"/>
</dbReference>
<dbReference type="RefSeq" id="WP_310139067.1">
    <property type="nucleotide sequence ID" value="NZ_JAVDTR010000005.1"/>
</dbReference>
<name>A0AAP5LM10_PAEAM</name>
<dbReference type="EMBL" id="JAVDTR010000005">
    <property type="protein sequence ID" value="MDR6723651.1"/>
    <property type="molecule type" value="Genomic_DNA"/>
</dbReference>
<evidence type="ECO:0000313" key="2">
    <source>
        <dbReference type="Proteomes" id="UP001254832"/>
    </source>
</evidence>
<evidence type="ECO:0000313" key="1">
    <source>
        <dbReference type="EMBL" id="MDR6723651.1"/>
    </source>
</evidence>